<dbReference type="Proteomes" id="UP000823775">
    <property type="component" value="Unassembled WGS sequence"/>
</dbReference>
<name>A0ABS8UT25_DATST</name>
<evidence type="ECO:0000313" key="8">
    <source>
        <dbReference type="EMBL" id="MCD9561362.1"/>
    </source>
</evidence>
<dbReference type="InterPro" id="IPR011009">
    <property type="entry name" value="Kinase-like_dom_sf"/>
</dbReference>
<dbReference type="EMBL" id="JACEIK010002464">
    <property type="protein sequence ID" value="MCD9561362.1"/>
    <property type="molecule type" value="Genomic_DNA"/>
</dbReference>
<dbReference type="Pfam" id="PF00069">
    <property type="entry name" value="Pkinase"/>
    <property type="match status" value="1"/>
</dbReference>
<dbReference type="SMART" id="SM00220">
    <property type="entry name" value="S_TKc"/>
    <property type="match status" value="1"/>
</dbReference>
<evidence type="ECO:0000259" key="7">
    <source>
        <dbReference type="PROSITE" id="PS50011"/>
    </source>
</evidence>
<keyword evidence="9" id="KW-1185">Reference proteome</keyword>
<comment type="similarity">
    <text evidence="1">Belongs to the protein kinase superfamily. CMGC Ser/Thr protein kinase family. GSK-3 subfamily.</text>
</comment>
<reference evidence="8 9" key="1">
    <citation type="journal article" date="2021" name="BMC Genomics">
        <title>Datura genome reveals duplications of psychoactive alkaloid biosynthetic genes and high mutation rate following tissue culture.</title>
        <authorList>
            <person name="Rajewski A."/>
            <person name="Carter-House D."/>
            <person name="Stajich J."/>
            <person name="Litt A."/>
        </authorList>
    </citation>
    <scope>NUCLEOTIDE SEQUENCE [LARGE SCALE GENOMIC DNA]</scope>
    <source>
        <strain evidence="8">AR-01</strain>
    </source>
</reference>
<dbReference type="InterPro" id="IPR050591">
    <property type="entry name" value="GSK-3"/>
</dbReference>
<dbReference type="InterPro" id="IPR008271">
    <property type="entry name" value="Ser/Thr_kinase_AS"/>
</dbReference>
<evidence type="ECO:0000256" key="4">
    <source>
        <dbReference type="ARBA" id="ARBA00022741"/>
    </source>
</evidence>
<comment type="caution">
    <text evidence="8">The sequence shown here is derived from an EMBL/GenBank/DDBJ whole genome shotgun (WGS) entry which is preliminary data.</text>
</comment>
<keyword evidence="5" id="KW-0418">Kinase</keyword>
<gene>
    <name evidence="8" type="ORF">HAX54_020423</name>
</gene>
<evidence type="ECO:0000256" key="5">
    <source>
        <dbReference type="ARBA" id="ARBA00022777"/>
    </source>
</evidence>
<evidence type="ECO:0000256" key="3">
    <source>
        <dbReference type="ARBA" id="ARBA00022679"/>
    </source>
</evidence>
<evidence type="ECO:0000256" key="1">
    <source>
        <dbReference type="ARBA" id="ARBA00005527"/>
    </source>
</evidence>
<evidence type="ECO:0000256" key="6">
    <source>
        <dbReference type="ARBA" id="ARBA00022840"/>
    </source>
</evidence>
<evidence type="ECO:0000313" key="9">
    <source>
        <dbReference type="Proteomes" id="UP000823775"/>
    </source>
</evidence>
<protein>
    <recommendedName>
        <fullName evidence="7">Protein kinase domain-containing protein</fullName>
    </recommendedName>
</protein>
<proteinExistence type="inferred from homology"/>
<dbReference type="PROSITE" id="PS00108">
    <property type="entry name" value="PROTEIN_KINASE_ST"/>
    <property type="match status" value="1"/>
</dbReference>
<keyword evidence="6" id="KW-0067">ATP-binding</keyword>
<keyword evidence="2" id="KW-0723">Serine/threonine-protein kinase</keyword>
<keyword evidence="3" id="KW-0808">Transferase</keyword>
<keyword evidence="4" id="KW-0547">Nucleotide-binding</keyword>
<evidence type="ECO:0000256" key="2">
    <source>
        <dbReference type="ARBA" id="ARBA00022527"/>
    </source>
</evidence>
<dbReference type="InterPro" id="IPR000719">
    <property type="entry name" value="Prot_kinase_dom"/>
</dbReference>
<dbReference type="Gene3D" id="1.10.510.10">
    <property type="entry name" value="Transferase(Phosphotransferase) domain 1"/>
    <property type="match status" value="2"/>
</dbReference>
<dbReference type="PANTHER" id="PTHR24057">
    <property type="entry name" value="GLYCOGEN SYNTHASE KINASE-3 ALPHA"/>
    <property type="match status" value="1"/>
</dbReference>
<accession>A0ABS8UT25</accession>
<organism evidence="8 9">
    <name type="scientific">Datura stramonium</name>
    <name type="common">Jimsonweed</name>
    <name type="synonym">Common thornapple</name>
    <dbReference type="NCBI Taxonomy" id="4076"/>
    <lineage>
        <taxon>Eukaryota</taxon>
        <taxon>Viridiplantae</taxon>
        <taxon>Streptophyta</taxon>
        <taxon>Embryophyta</taxon>
        <taxon>Tracheophyta</taxon>
        <taxon>Spermatophyta</taxon>
        <taxon>Magnoliopsida</taxon>
        <taxon>eudicotyledons</taxon>
        <taxon>Gunneridae</taxon>
        <taxon>Pentapetalae</taxon>
        <taxon>asterids</taxon>
        <taxon>lamiids</taxon>
        <taxon>Solanales</taxon>
        <taxon>Solanaceae</taxon>
        <taxon>Solanoideae</taxon>
        <taxon>Datureae</taxon>
        <taxon>Datura</taxon>
    </lineage>
</organism>
<feature type="domain" description="Protein kinase" evidence="7">
    <location>
        <begin position="1"/>
        <end position="202"/>
    </location>
</feature>
<sequence>MNQRMPLIYVKLYTYQIWWWVLAYIHNCIGICHRDIKPQNLLVNPHTHQLKLCDFGSAKVLVKGEPNVYFLVSHCFWVRGVDQLVEIIKVLGTPTREEIKCMNPNYTEFKFPQIKPHPWHKNILKDGHMLVLLPNMILENHNLSNTLKDLNILPIGSHVSDGKALFSRNDYPEAAFDLICRFFQYSPYLRCTALEANIHPFFDELRILILALPMVTLPPLYNFKPQELTGIPTETLQRLVPEHARRQNLFMAYHPSDYFVFCHCP</sequence>
<dbReference type="PROSITE" id="PS50011">
    <property type="entry name" value="PROTEIN_KINASE_DOM"/>
    <property type="match status" value="1"/>
</dbReference>
<dbReference type="PANTHER" id="PTHR24057:SF40">
    <property type="entry name" value="SHAGGY-RELATED PROTEIN KINASE DELTA-RELATED"/>
    <property type="match status" value="1"/>
</dbReference>
<dbReference type="SUPFAM" id="SSF56112">
    <property type="entry name" value="Protein kinase-like (PK-like)"/>
    <property type="match status" value="1"/>
</dbReference>